<comment type="subunit">
    <text evidence="4">Monomer.</text>
</comment>
<dbReference type="SUPFAM" id="SSF48179">
    <property type="entry name" value="6-phosphogluconate dehydrogenase C-terminal domain-like"/>
    <property type="match status" value="2"/>
</dbReference>
<evidence type="ECO:0000313" key="18">
    <source>
        <dbReference type="EMBL" id="CUH52730.1"/>
    </source>
</evidence>
<evidence type="ECO:0000256" key="10">
    <source>
        <dbReference type="ARBA" id="ARBA00023140"/>
    </source>
</evidence>
<evidence type="ECO:0000256" key="15">
    <source>
        <dbReference type="RuleBase" id="RU003707"/>
    </source>
</evidence>
<evidence type="ECO:0000256" key="8">
    <source>
        <dbReference type="ARBA" id="ARBA00023027"/>
    </source>
</evidence>
<keyword evidence="9" id="KW-0443">Lipid metabolism</keyword>
<dbReference type="GO" id="GO:0006635">
    <property type="term" value="P:fatty acid beta-oxidation"/>
    <property type="evidence" value="ECO:0007669"/>
    <property type="project" value="UniProtKB-UniPathway"/>
</dbReference>
<feature type="domain" description="3-hydroxyacyl-CoA dehydrogenase C-terminal" evidence="16">
    <location>
        <begin position="601"/>
        <end position="682"/>
    </location>
</feature>
<organism evidence="18 19">
    <name type="scientific">Shimia marina</name>
    <dbReference type="NCBI Taxonomy" id="321267"/>
    <lineage>
        <taxon>Bacteria</taxon>
        <taxon>Pseudomonadati</taxon>
        <taxon>Pseudomonadota</taxon>
        <taxon>Alphaproteobacteria</taxon>
        <taxon>Rhodobacterales</taxon>
        <taxon>Roseobacteraceae</taxon>
    </lineage>
</organism>
<comment type="catalytic activity">
    <reaction evidence="14">
        <text>a (3S)-3-hydroxyacyl-CoA + NAD(+) = a 3-oxoacyl-CoA + NADH + H(+)</text>
        <dbReference type="Rhea" id="RHEA:22432"/>
        <dbReference type="ChEBI" id="CHEBI:15378"/>
        <dbReference type="ChEBI" id="CHEBI:57318"/>
        <dbReference type="ChEBI" id="CHEBI:57540"/>
        <dbReference type="ChEBI" id="CHEBI:57945"/>
        <dbReference type="ChEBI" id="CHEBI:90726"/>
        <dbReference type="EC" id="1.1.1.35"/>
    </reaction>
</comment>
<evidence type="ECO:0000256" key="2">
    <source>
        <dbReference type="ARBA" id="ARBA00005005"/>
    </source>
</evidence>
<gene>
    <name evidence="18" type="primary">fadB_2</name>
    <name evidence="18" type="ORF">SHM7688_02177</name>
</gene>
<dbReference type="Pfam" id="PF00378">
    <property type="entry name" value="ECH_1"/>
    <property type="match status" value="1"/>
</dbReference>
<keyword evidence="11" id="KW-0413">Isomerase</keyword>
<dbReference type="InterPro" id="IPR006108">
    <property type="entry name" value="3HC_DH_C"/>
</dbReference>
<dbReference type="CDD" id="cd06558">
    <property type="entry name" value="crotonase-like"/>
    <property type="match status" value="1"/>
</dbReference>
<dbReference type="PANTHER" id="PTHR23309">
    <property type="entry name" value="3-HYDROXYACYL-COA DEHYROGENASE"/>
    <property type="match status" value="1"/>
</dbReference>
<evidence type="ECO:0000256" key="6">
    <source>
        <dbReference type="ARBA" id="ARBA00022963"/>
    </source>
</evidence>
<evidence type="ECO:0000256" key="12">
    <source>
        <dbReference type="ARBA" id="ARBA00023239"/>
    </source>
</evidence>
<evidence type="ECO:0000313" key="19">
    <source>
        <dbReference type="Proteomes" id="UP000054823"/>
    </source>
</evidence>
<evidence type="ECO:0000256" key="11">
    <source>
        <dbReference type="ARBA" id="ARBA00023235"/>
    </source>
</evidence>
<dbReference type="GO" id="GO:0004300">
    <property type="term" value="F:enoyl-CoA hydratase activity"/>
    <property type="evidence" value="ECO:0007669"/>
    <property type="project" value="UniProtKB-ARBA"/>
</dbReference>
<keyword evidence="5" id="KW-0276">Fatty acid metabolism</keyword>
<dbReference type="SUPFAM" id="SSF52096">
    <property type="entry name" value="ClpP/crotonase"/>
    <property type="match status" value="1"/>
</dbReference>
<comment type="pathway">
    <text evidence="2">Lipid metabolism; fatty acid beta-oxidation.</text>
</comment>
<comment type="similarity">
    <text evidence="15">Belongs to the enoyl-CoA hydratase/isomerase family.</text>
</comment>
<reference evidence="18 19" key="1">
    <citation type="submission" date="2015-09" db="EMBL/GenBank/DDBJ databases">
        <authorList>
            <consortium name="Swine Surveillance"/>
        </authorList>
    </citation>
    <scope>NUCLEOTIDE SEQUENCE [LARGE SCALE GENOMIC DNA]</scope>
    <source>
        <strain evidence="18 19">CECT 7688</strain>
    </source>
</reference>
<evidence type="ECO:0000259" key="17">
    <source>
        <dbReference type="Pfam" id="PF02737"/>
    </source>
</evidence>
<accession>A0A0P1FEI4</accession>
<keyword evidence="19" id="KW-1185">Reference proteome</keyword>
<dbReference type="OrthoDB" id="9771883at2"/>
<dbReference type="InterPro" id="IPR008927">
    <property type="entry name" value="6-PGluconate_DH-like_C_sf"/>
</dbReference>
<dbReference type="EMBL" id="CYPW01000023">
    <property type="protein sequence ID" value="CUH52730.1"/>
    <property type="molecule type" value="Genomic_DNA"/>
</dbReference>
<evidence type="ECO:0000256" key="5">
    <source>
        <dbReference type="ARBA" id="ARBA00022832"/>
    </source>
</evidence>
<evidence type="ECO:0000256" key="1">
    <source>
        <dbReference type="ARBA" id="ARBA00004275"/>
    </source>
</evidence>
<dbReference type="Pfam" id="PF00725">
    <property type="entry name" value="3HCDH"/>
    <property type="match status" value="2"/>
</dbReference>
<dbReference type="InterPro" id="IPR018376">
    <property type="entry name" value="Enoyl-CoA_hyd/isom_CS"/>
</dbReference>
<sequence>MSQLLNYTVEGGVAILSMNNPPSNALTAPLRAEILAALTDALDDKMVGAVVLRGVGETFSGGRDYSELGKPIATPTLWELCDAIELAPKPVVAALSGVVLGAGVELALACHYRVVDRQTKLAMPEVALGVTPGAGGTQRAPRLLGAQTTLELLLSGALKPAAAPEMAGMVDEIAQEDVGEAAILFALRCIAQYRSPRPTRDVSEGFADYAAFNAAVTHWQGRIPTQGQEAAEAILESVQAAPVLPFEVAQSFERERFEAIVKGEQCRALQHVALAERRASRAPEVRNAAPRKVQKLGLVAGRARLGADIALAALKAGLHVIVSAESRPALEIAGKRIASMLERQVTQGHWQPARRDEVMRALTLSPDLVALQDADMVIEAVGLGPEVSRQILTQLDAIVEDRTVLAVHDPAAQLDQLGQAIGMAEDLVGLYIPNLHLRTASCEVAVGGASGAEAVATSFAAMSKLGYMPLRTAAHAGGLGQTVVGACVRAAEDLLRLGANPYEIDRVMRQWGMARGPFQLADAIGLNAQGLRAADAGFCRVLYKLAREGRDSRLGWYRYDAAHPMGAEDPDTLRVVEAVLREDPQPVAKMGITGADIERSLLAAMANAGARLLRLGVAGKPSDIDVALIHGFGFPRWRGGPMHVADSYGLIAMRAHLRAMAMHGAAIWQPEPLFDTLIKNGRGFGALSG</sequence>
<dbReference type="Gene3D" id="1.10.1040.50">
    <property type="match status" value="1"/>
</dbReference>
<evidence type="ECO:0000259" key="16">
    <source>
        <dbReference type="Pfam" id="PF00725"/>
    </source>
</evidence>
<name>A0A0P1FEI4_9RHOB</name>
<dbReference type="Proteomes" id="UP000054823">
    <property type="component" value="Unassembled WGS sequence"/>
</dbReference>
<dbReference type="InterPro" id="IPR001753">
    <property type="entry name" value="Enoyl-CoA_hydra/iso"/>
</dbReference>
<dbReference type="InterPro" id="IPR029045">
    <property type="entry name" value="ClpP/crotonase-like_dom_sf"/>
</dbReference>
<dbReference type="Pfam" id="PF02737">
    <property type="entry name" value="3HCDH_N"/>
    <property type="match status" value="1"/>
</dbReference>
<protein>
    <submittedName>
        <fullName evidence="18">Fatty acid oxidation complex subunit alpha</fullName>
    </submittedName>
</protein>
<dbReference type="InterPro" id="IPR006176">
    <property type="entry name" value="3-OHacyl-CoA_DH_NAD-bd"/>
</dbReference>
<evidence type="ECO:0000256" key="14">
    <source>
        <dbReference type="ARBA" id="ARBA00049556"/>
    </source>
</evidence>
<keyword evidence="10" id="KW-0576">Peroxisome</keyword>
<evidence type="ECO:0000256" key="13">
    <source>
        <dbReference type="ARBA" id="ARBA00023268"/>
    </source>
</evidence>
<keyword evidence="7" id="KW-0560">Oxidoreductase</keyword>
<evidence type="ECO:0000256" key="7">
    <source>
        <dbReference type="ARBA" id="ARBA00023002"/>
    </source>
</evidence>
<keyword evidence="13" id="KW-0511">Multifunctional enzyme</keyword>
<dbReference type="PROSITE" id="PS00166">
    <property type="entry name" value="ENOYL_COA_HYDRATASE"/>
    <property type="match status" value="1"/>
</dbReference>
<evidence type="ECO:0000256" key="3">
    <source>
        <dbReference type="ARBA" id="ARBA00008750"/>
    </source>
</evidence>
<comment type="similarity">
    <text evidence="3">In the N-terminal section; belongs to the enoyl-CoA hydratase/isomerase family.</text>
</comment>
<dbReference type="Gene3D" id="3.40.50.720">
    <property type="entry name" value="NAD(P)-binding Rossmann-like Domain"/>
    <property type="match status" value="1"/>
</dbReference>
<dbReference type="InterPro" id="IPR036291">
    <property type="entry name" value="NAD(P)-bd_dom_sf"/>
</dbReference>
<feature type="domain" description="3-hydroxyacyl-CoA dehydrogenase C-terminal" evidence="16">
    <location>
        <begin position="482"/>
        <end position="528"/>
    </location>
</feature>
<dbReference type="UniPathway" id="UPA00659"/>
<feature type="domain" description="3-hydroxyacyl-CoA dehydrogenase NAD binding" evidence="17">
    <location>
        <begin position="299"/>
        <end position="471"/>
    </location>
</feature>
<dbReference type="STRING" id="321267.SHM7688_02177"/>
<comment type="subcellular location">
    <subcellularLocation>
        <location evidence="1">Peroxisome</location>
    </subcellularLocation>
</comment>
<evidence type="ECO:0000256" key="9">
    <source>
        <dbReference type="ARBA" id="ARBA00023098"/>
    </source>
</evidence>
<dbReference type="GO" id="GO:0070403">
    <property type="term" value="F:NAD+ binding"/>
    <property type="evidence" value="ECO:0007669"/>
    <property type="project" value="InterPro"/>
</dbReference>
<proteinExistence type="inferred from homology"/>
<dbReference type="GO" id="GO:0016853">
    <property type="term" value="F:isomerase activity"/>
    <property type="evidence" value="ECO:0007669"/>
    <property type="project" value="UniProtKB-KW"/>
</dbReference>
<dbReference type="PANTHER" id="PTHR23309:SF49">
    <property type="entry name" value="PEROXISOMAL BIFUNCTIONAL ENZYME"/>
    <property type="match status" value="1"/>
</dbReference>
<dbReference type="RefSeq" id="WP_058239942.1">
    <property type="nucleotide sequence ID" value="NZ_CYPW01000023.1"/>
</dbReference>
<keyword evidence="8" id="KW-0520">NAD</keyword>
<dbReference type="SUPFAM" id="SSF51735">
    <property type="entry name" value="NAD(P)-binding Rossmann-fold domains"/>
    <property type="match status" value="1"/>
</dbReference>
<keyword evidence="6" id="KW-0442">Lipid degradation</keyword>
<dbReference type="Gene3D" id="3.90.226.10">
    <property type="entry name" value="2-enoyl-CoA Hydratase, Chain A, domain 1"/>
    <property type="match status" value="1"/>
</dbReference>
<keyword evidence="12" id="KW-0456">Lyase</keyword>
<dbReference type="GO" id="GO:0003857">
    <property type="term" value="F:(3S)-3-hydroxyacyl-CoA dehydrogenase (NAD+) activity"/>
    <property type="evidence" value="ECO:0007669"/>
    <property type="project" value="UniProtKB-EC"/>
</dbReference>
<evidence type="ECO:0000256" key="4">
    <source>
        <dbReference type="ARBA" id="ARBA00011245"/>
    </source>
</evidence>
<dbReference type="AlphaFoldDB" id="A0A0P1FEI4"/>